<evidence type="ECO:0000259" key="2">
    <source>
        <dbReference type="PROSITE" id="PS51648"/>
    </source>
</evidence>
<reference evidence="3 4" key="1">
    <citation type="submission" date="2019-04" db="EMBL/GenBank/DDBJ databases">
        <authorList>
            <person name="Li M."/>
            <person name="Gao C."/>
        </authorList>
    </citation>
    <scope>NUCLEOTIDE SEQUENCE [LARGE SCALE GENOMIC DNA]</scope>
    <source>
        <strain evidence="3 4">BGMRC 2031</strain>
    </source>
</reference>
<dbReference type="InterPro" id="IPR027354">
    <property type="entry name" value="YcgL_dom"/>
</dbReference>
<dbReference type="HAMAP" id="MF_01866">
    <property type="entry name" value="UPF0745"/>
    <property type="match status" value="1"/>
</dbReference>
<accession>A0ABY2SQG8</accession>
<dbReference type="PANTHER" id="PTHR38109:SF1">
    <property type="entry name" value="PROTEIN YCGL"/>
    <property type="match status" value="1"/>
</dbReference>
<evidence type="ECO:0000313" key="4">
    <source>
        <dbReference type="Proteomes" id="UP000305202"/>
    </source>
</evidence>
<name>A0ABY2SQG8_9HYPH</name>
<gene>
    <name evidence="3" type="ORF">FCN80_03265</name>
</gene>
<dbReference type="Proteomes" id="UP000305202">
    <property type="component" value="Unassembled WGS sequence"/>
</dbReference>
<comment type="caution">
    <text evidence="3">The sequence shown here is derived from an EMBL/GenBank/DDBJ whole genome shotgun (WGS) entry which is preliminary data.</text>
</comment>
<sequence length="90" mass="10224">MFCVIYRSSKRDQTYLYVENKDDFSRVPPELMAQFGKPVLSMLLPLNGSKKLAAADINKVKKDLEEQGYYLQLPPPPENLLAAHQQTPGK</sequence>
<feature type="region of interest" description="Disordered" evidence="1">
    <location>
        <begin position="71"/>
        <end position="90"/>
    </location>
</feature>
<feature type="domain" description="YcgL" evidence="2">
    <location>
        <begin position="1"/>
        <end position="85"/>
    </location>
</feature>
<dbReference type="SUPFAM" id="SSF160191">
    <property type="entry name" value="YcgL-like"/>
    <property type="match status" value="1"/>
</dbReference>
<dbReference type="InterPro" id="IPR038068">
    <property type="entry name" value="YcgL-like_sf"/>
</dbReference>
<evidence type="ECO:0000256" key="1">
    <source>
        <dbReference type="SAM" id="MobiDB-lite"/>
    </source>
</evidence>
<proteinExistence type="inferred from homology"/>
<organism evidence="3 4">
    <name type="scientific">Martelella alba</name>
    <dbReference type="NCBI Taxonomy" id="2590451"/>
    <lineage>
        <taxon>Bacteria</taxon>
        <taxon>Pseudomonadati</taxon>
        <taxon>Pseudomonadota</taxon>
        <taxon>Alphaproteobacteria</taxon>
        <taxon>Hyphomicrobiales</taxon>
        <taxon>Aurantimonadaceae</taxon>
        <taxon>Martelella</taxon>
    </lineage>
</organism>
<dbReference type="PROSITE" id="PS51648">
    <property type="entry name" value="YCGL"/>
    <property type="match status" value="1"/>
</dbReference>
<keyword evidence="4" id="KW-1185">Reference proteome</keyword>
<dbReference type="Pfam" id="PF05166">
    <property type="entry name" value="YcgL"/>
    <property type="match status" value="1"/>
</dbReference>
<dbReference type="EMBL" id="SZPQ01000002">
    <property type="protein sequence ID" value="TKI08357.1"/>
    <property type="molecule type" value="Genomic_DNA"/>
</dbReference>
<protein>
    <recommendedName>
        <fullName evidence="2">YcgL domain-containing protein</fullName>
    </recommendedName>
</protein>
<dbReference type="Gene3D" id="3.10.510.20">
    <property type="entry name" value="YcgL domain"/>
    <property type="match status" value="1"/>
</dbReference>
<evidence type="ECO:0000313" key="3">
    <source>
        <dbReference type="EMBL" id="TKI08357.1"/>
    </source>
</evidence>
<dbReference type="RefSeq" id="WP_136988628.1">
    <property type="nucleotide sequence ID" value="NZ_SZPQ01000002.1"/>
</dbReference>
<dbReference type="PANTHER" id="PTHR38109">
    <property type="entry name" value="PROTEIN YCGL"/>
    <property type="match status" value="1"/>
</dbReference>